<reference evidence="3" key="1">
    <citation type="submission" date="2017-02" db="EMBL/GenBank/DDBJ databases">
        <authorList>
            <person name="Varghese N."/>
            <person name="Submissions S."/>
        </authorList>
    </citation>
    <scope>NUCLEOTIDE SEQUENCE [LARGE SCALE GENOMIC DNA]</scope>
    <source>
        <strain evidence="3">ATCC 700200</strain>
    </source>
</reference>
<dbReference type="AlphaFoldDB" id="A0A1T4YJ69"/>
<keyword evidence="3" id="KW-1185">Reference proteome</keyword>
<organism evidence="2 3">
    <name type="scientific">Prosthecobacter debontii</name>
    <dbReference type="NCBI Taxonomy" id="48467"/>
    <lineage>
        <taxon>Bacteria</taxon>
        <taxon>Pseudomonadati</taxon>
        <taxon>Verrucomicrobiota</taxon>
        <taxon>Verrucomicrobiia</taxon>
        <taxon>Verrucomicrobiales</taxon>
        <taxon>Verrucomicrobiaceae</taxon>
        <taxon>Prosthecobacter</taxon>
    </lineage>
</organism>
<dbReference type="Proteomes" id="UP000190774">
    <property type="component" value="Unassembled WGS sequence"/>
</dbReference>
<name>A0A1T4YJ69_9BACT</name>
<proteinExistence type="predicted"/>
<evidence type="ECO:0000313" key="3">
    <source>
        <dbReference type="Proteomes" id="UP000190774"/>
    </source>
</evidence>
<accession>A0A1T4YJ69</accession>
<evidence type="ECO:0000256" key="1">
    <source>
        <dbReference type="SAM" id="MobiDB-lite"/>
    </source>
</evidence>
<sequence length="116" mass="12774">MRSRCKRLISKLLQQAATGCNAQPYNKSVRAPLALVRIPPTKRPLLKQGNDWAAIKRAYREEPGPSLLPSPFSSQLRRPLKTADKVSALLSPSSDPPIRSKCADPSNQTALAETRQ</sequence>
<feature type="compositionally biased region" description="Polar residues" evidence="1">
    <location>
        <begin position="105"/>
        <end position="116"/>
    </location>
</feature>
<evidence type="ECO:0000313" key="2">
    <source>
        <dbReference type="EMBL" id="SKB01750.1"/>
    </source>
</evidence>
<feature type="region of interest" description="Disordered" evidence="1">
    <location>
        <begin position="88"/>
        <end position="116"/>
    </location>
</feature>
<gene>
    <name evidence="2" type="ORF">SAMN02745166_03448</name>
</gene>
<protein>
    <submittedName>
        <fullName evidence="2">Uncharacterized protein</fullName>
    </submittedName>
</protein>
<dbReference type="EMBL" id="FUYE01000012">
    <property type="protein sequence ID" value="SKB01750.1"/>
    <property type="molecule type" value="Genomic_DNA"/>
</dbReference>